<dbReference type="GO" id="GO:0005886">
    <property type="term" value="C:plasma membrane"/>
    <property type="evidence" value="ECO:0007669"/>
    <property type="project" value="UniProtKB-SubCell"/>
</dbReference>
<keyword evidence="4" id="KW-0813">Transport</keyword>
<evidence type="ECO:0000256" key="6">
    <source>
        <dbReference type="ARBA" id="ARBA00022692"/>
    </source>
</evidence>
<dbReference type="OrthoDB" id="430977at2759"/>
<evidence type="ECO:0000256" key="3">
    <source>
        <dbReference type="ARBA" id="ARBA00006366"/>
    </source>
</evidence>
<dbReference type="Proteomes" id="UP000604046">
    <property type="component" value="Unassembled WGS sequence"/>
</dbReference>
<keyword evidence="6 10" id="KW-0812">Transmembrane</keyword>
<accession>A0A812T2Q5</accession>
<dbReference type="InterPro" id="IPR009357">
    <property type="entry name" value="Riboflavin_transptr"/>
</dbReference>
<comment type="similarity">
    <text evidence="3">Belongs to the riboflavin transporter family.</text>
</comment>
<feature type="transmembrane region" description="Helical" evidence="10">
    <location>
        <begin position="400"/>
        <end position="420"/>
    </location>
</feature>
<proteinExistence type="inferred from homology"/>
<feature type="region of interest" description="Disordered" evidence="9">
    <location>
        <begin position="1"/>
        <end position="22"/>
    </location>
</feature>
<keyword evidence="8 10" id="KW-0472">Membrane</keyword>
<evidence type="ECO:0000256" key="9">
    <source>
        <dbReference type="SAM" id="MobiDB-lite"/>
    </source>
</evidence>
<feature type="transmembrane region" description="Helical" evidence="10">
    <location>
        <begin position="137"/>
        <end position="159"/>
    </location>
</feature>
<evidence type="ECO:0000313" key="12">
    <source>
        <dbReference type="Proteomes" id="UP000604046"/>
    </source>
</evidence>
<keyword evidence="12" id="KW-1185">Reference proteome</keyword>
<feature type="transmembrane region" description="Helical" evidence="10">
    <location>
        <begin position="203"/>
        <end position="222"/>
    </location>
</feature>
<dbReference type="PANTHER" id="PTHR12929">
    <property type="entry name" value="SOLUTE CARRIER FAMILY 52"/>
    <property type="match status" value="1"/>
</dbReference>
<dbReference type="Pfam" id="PF06237">
    <property type="entry name" value="SLC52_ribofla_tr"/>
    <property type="match status" value="1"/>
</dbReference>
<evidence type="ECO:0000256" key="2">
    <source>
        <dbReference type="ARBA" id="ARBA00004651"/>
    </source>
</evidence>
<feature type="transmembrane region" description="Helical" evidence="10">
    <location>
        <begin position="350"/>
        <end position="369"/>
    </location>
</feature>
<name>A0A812T2Q5_9DINO</name>
<feature type="transmembrane region" description="Helical" evidence="10">
    <location>
        <begin position="110"/>
        <end position="131"/>
    </location>
</feature>
<organism evidence="11 12">
    <name type="scientific">Symbiodinium natans</name>
    <dbReference type="NCBI Taxonomy" id="878477"/>
    <lineage>
        <taxon>Eukaryota</taxon>
        <taxon>Sar</taxon>
        <taxon>Alveolata</taxon>
        <taxon>Dinophyceae</taxon>
        <taxon>Suessiales</taxon>
        <taxon>Symbiodiniaceae</taxon>
        <taxon>Symbiodinium</taxon>
    </lineage>
</organism>
<evidence type="ECO:0000256" key="10">
    <source>
        <dbReference type="SAM" id="Phobius"/>
    </source>
</evidence>
<sequence>MLPAFGSSRSHSGGDNVASLQSPESRLLRAISGESHPDAEEATCTEISAWYLTGMSGWWSLNIITAELPFFVAELPEGKRLGNLIAVCTQVGNIAPIFYKALTRRRPGNLVCAIGFFQVVGVVALAACSVLWRTTPILLLCTVLAGSVGCMSSVTYWAAVAQRPASCVRGMSVGMTLGGLLATGFAAMQLAGCEQGSPRFSPAVFFILAAVIQAGQGGAFTARSCGQTGGQNGQAANGQGAVNGAENCETTKPPMPRIAKFLMAGCFIVYATTYTMPTLMPFMAGHFGSATASQQLLLWMQVLQNSGDVLGRLATALVQGNRIVLLTWMLLLTASFSVCLLTSVYDASLWFSYSFAVFLLPVTCGLFYFSRGLLVTTMYLYARGLGQQQMVQEITENMGFCGQMGALIANFAAFVLVSLWA</sequence>
<dbReference type="AlphaFoldDB" id="A0A812T2Q5"/>
<evidence type="ECO:0000256" key="8">
    <source>
        <dbReference type="ARBA" id="ARBA00023136"/>
    </source>
</evidence>
<comment type="subcellular location">
    <subcellularLocation>
        <location evidence="2">Cell membrane</location>
        <topology evidence="2">Multi-pass membrane protein</topology>
    </subcellularLocation>
</comment>
<keyword evidence="5" id="KW-1003">Cell membrane</keyword>
<evidence type="ECO:0000313" key="11">
    <source>
        <dbReference type="EMBL" id="CAE7513466.1"/>
    </source>
</evidence>
<comment type="caution">
    <text evidence="11">The sequence shown here is derived from an EMBL/GenBank/DDBJ whole genome shotgun (WGS) entry which is preliminary data.</text>
</comment>
<gene>
    <name evidence="11" type="primary">rft2</name>
    <name evidence="11" type="ORF">SNAT2548_LOCUS28745</name>
</gene>
<feature type="transmembrane region" description="Helical" evidence="10">
    <location>
        <begin position="323"/>
        <end position="344"/>
    </location>
</feature>
<feature type="compositionally biased region" description="Polar residues" evidence="9">
    <location>
        <begin position="7"/>
        <end position="22"/>
    </location>
</feature>
<evidence type="ECO:0000256" key="4">
    <source>
        <dbReference type="ARBA" id="ARBA00022448"/>
    </source>
</evidence>
<evidence type="ECO:0000256" key="1">
    <source>
        <dbReference type="ARBA" id="ARBA00000215"/>
    </source>
</evidence>
<feature type="transmembrane region" description="Helical" evidence="10">
    <location>
        <begin position="258"/>
        <end position="276"/>
    </location>
</feature>
<dbReference type="GO" id="GO:0032217">
    <property type="term" value="F:riboflavin transmembrane transporter activity"/>
    <property type="evidence" value="ECO:0007669"/>
    <property type="project" value="InterPro"/>
</dbReference>
<reference evidence="11" key="1">
    <citation type="submission" date="2021-02" db="EMBL/GenBank/DDBJ databases">
        <authorList>
            <person name="Dougan E. K."/>
            <person name="Rhodes N."/>
            <person name="Thang M."/>
            <person name="Chan C."/>
        </authorList>
    </citation>
    <scope>NUCLEOTIDE SEQUENCE</scope>
</reference>
<feature type="transmembrane region" description="Helical" evidence="10">
    <location>
        <begin position="171"/>
        <end position="191"/>
    </location>
</feature>
<evidence type="ECO:0000256" key="5">
    <source>
        <dbReference type="ARBA" id="ARBA00022475"/>
    </source>
</evidence>
<keyword evidence="7 10" id="KW-1133">Transmembrane helix</keyword>
<protein>
    <submittedName>
        <fullName evidence="11">Rft2 protein</fullName>
    </submittedName>
</protein>
<dbReference type="EMBL" id="CAJNDS010002528">
    <property type="protein sequence ID" value="CAE7513466.1"/>
    <property type="molecule type" value="Genomic_DNA"/>
</dbReference>
<comment type="catalytic activity">
    <reaction evidence="1">
        <text>riboflavin(in) = riboflavin(out)</text>
        <dbReference type="Rhea" id="RHEA:35015"/>
        <dbReference type="ChEBI" id="CHEBI:57986"/>
    </reaction>
</comment>
<evidence type="ECO:0000256" key="7">
    <source>
        <dbReference type="ARBA" id="ARBA00022989"/>
    </source>
</evidence>